<feature type="transmembrane region" description="Helical" evidence="15">
    <location>
        <begin position="44"/>
        <end position="64"/>
    </location>
</feature>
<keyword evidence="11" id="KW-0560">Oxidoreductase</keyword>
<dbReference type="RefSeq" id="WP_104849827.1">
    <property type="nucleotide sequence ID" value="NZ_PKOZ01000007.1"/>
</dbReference>
<evidence type="ECO:0000256" key="9">
    <source>
        <dbReference type="ARBA" id="ARBA00022982"/>
    </source>
</evidence>
<evidence type="ECO:0000256" key="15">
    <source>
        <dbReference type="SAM" id="Phobius"/>
    </source>
</evidence>
<dbReference type="PROSITE" id="PS50999">
    <property type="entry name" value="COX2_TM"/>
    <property type="match status" value="1"/>
</dbReference>
<evidence type="ECO:0000259" key="17">
    <source>
        <dbReference type="PROSITE" id="PS50999"/>
    </source>
</evidence>
<dbReference type="PROSITE" id="PS50857">
    <property type="entry name" value="COX2_CUA"/>
    <property type="match status" value="1"/>
</dbReference>
<dbReference type="GO" id="GO:0016682">
    <property type="term" value="F:oxidoreductase activity, acting on diphenols and related substances as donors, oxygen as acceptor"/>
    <property type="evidence" value="ECO:0007669"/>
    <property type="project" value="InterPro"/>
</dbReference>
<dbReference type="OrthoDB" id="9783445at2"/>
<evidence type="ECO:0000256" key="1">
    <source>
        <dbReference type="ARBA" id="ARBA00000725"/>
    </source>
</evidence>
<evidence type="ECO:0000256" key="11">
    <source>
        <dbReference type="ARBA" id="ARBA00023002"/>
    </source>
</evidence>
<dbReference type="InterPro" id="IPR034227">
    <property type="entry name" value="CuRO_UO_II"/>
</dbReference>
<evidence type="ECO:0000313" key="19">
    <source>
        <dbReference type="Proteomes" id="UP000239663"/>
    </source>
</evidence>
<keyword evidence="12 15" id="KW-0472">Membrane</keyword>
<dbReference type="Gene3D" id="1.10.287.90">
    <property type="match status" value="1"/>
</dbReference>
<feature type="region of interest" description="Disordered" evidence="14">
    <location>
        <begin position="275"/>
        <end position="294"/>
    </location>
</feature>
<evidence type="ECO:0000256" key="8">
    <source>
        <dbReference type="ARBA" id="ARBA00022729"/>
    </source>
</evidence>
<keyword evidence="9" id="KW-0249">Electron transport</keyword>
<evidence type="ECO:0000259" key="16">
    <source>
        <dbReference type="PROSITE" id="PS50857"/>
    </source>
</evidence>
<evidence type="ECO:0000256" key="10">
    <source>
        <dbReference type="ARBA" id="ARBA00022989"/>
    </source>
</evidence>
<keyword evidence="19" id="KW-1185">Reference proteome</keyword>
<name>A0A2S7MY68_9BACI</name>
<comment type="caution">
    <text evidence="18">The sequence shown here is derived from an EMBL/GenBank/DDBJ whole genome shotgun (WGS) entry which is preliminary data.</text>
</comment>
<dbReference type="Pfam" id="PF02790">
    <property type="entry name" value="COX2_TM"/>
    <property type="match status" value="1"/>
</dbReference>
<dbReference type="InterPro" id="IPR011759">
    <property type="entry name" value="Cyt_c_oxidase_su2_TM_dom"/>
</dbReference>
<keyword evidence="4" id="KW-0813">Transport</keyword>
<evidence type="ECO:0000256" key="5">
    <source>
        <dbReference type="ARBA" id="ARBA00022475"/>
    </source>
</evidence>
<dbReference type="InterPro" id="IPR036257">
    <property type="entry name" value="Cyt_c_oxidase_su2_TM_sf"/>
</dbReference>
<dbReference type="PANTHER" id="PTHR22888:SF18">
    <property type="entry name" value="CYTOCHROME BO(3) UBIQUINOL OXIDASE SUBUNIT 2"/>
    <property type="match status" value="1"/>
</dbReference>
<dbReference type="InterPro" id="IPR045187">
    <property type="entry name" value="CcO_II"/>
</dbReference>
<protein>
    <recommendedName>
        <fullName evidence="13">Quinol oxidase polypeptide II</fullName>
    </recommendedName>
</protein>
<feature type="domain" description="Cytochrome oxidase subunit II transmembrane region profile" evidence="17">
    <location>
        <begin position="18"/>
        <end position="116"/>
    </location>
</feature>
<evidence type="ECO:0000256" key="13">
    <source>
        <dbReference type="ARBA" id="ARBA00033219"/>
    </source>
</evidence>
<organism evidence="18 19">
    <name type="scientific">Pradoshia eiseniae</name>
    <dbReference type="NCBI Taxonomy" id="2064768"/>
    <lineage>
        <taxon>Bacteria</taxon>
        <taxon>Bacillati</taxon>
        <taxon>Bacillota</taxon>
        <taxon>Bacilli</taxon>
        <taxon>Bacillales</taxon>
        <taxon>Bacillaceae</taxon>
        <taxon>Pradoshia</taxon>
    </lineage>
</organism>
<comment type="catalytic activity">
    <reaction evidence="1">
        <text>2 a quinol + O2 = 2 a quinone + 2 H2O</text>
        <dbReference type="Rhea" id="RHEA:55376"/>
        <dbReference type="ChEBI" id="CHEBI:15377"/>
        <dbReference type="ChEBI" id="CHEBI:15379"/>
        <dbReference type="ChEBI" id="CHEBI:24646"/>
        <dbReference type="ChEBI" id="CHEBI:132124"/>
    </reaction>
</comment>
<evidence type="ECO:0000256" key="7">
    <source>
        <dbReference type="ARBA" id="ARBA00022692"/>
    </source>
</evidence>
<feature type="transmembrane region" description="Helical" evidence="15">
    <location>
        <begin position="85"/>
        <end position="106"/>
    </location>
</feature>
<keyword evidence="5" id="KW-1003">Cell membrane</keyword>
<comment type="subcellular location">
    <subcellularLocation>
        <location evidence="2">Cell membrane</location>
        <topology evidence="2">Multi-pass membrane protein</topology>
    </subcellularLocation>
</comment>
<dbReference type="GO" id="GO:0005886">
    <property type="term" value="C:plasma membrane"/>
    <property type="evidence" value="ECO:0007669"/>
    <property type="project" value="UniProtKB-SubCell"/>
</dbReference>
<evidence type="ECO:0000256" key="4">
    <source>
        <dbReference type="ARBA" id="ARBA00022448"/>
    </source>
</evidence>
<dbReference type="Gene3D" id="2.60.40.420">
    <property type="entry name" value="Cupredoxins - blue copper proteins"/>
    <property type="match status" value="1"/>
</dbReference>
<dbReference type="GO" id="GO:0009486">
    <property type="term" value="F:cytochrome bo3 ubiquinol oxidase activity"/>
    <property type="evidence" value="ECO:0007669"/>
    <property type="project" value="InterPro"/>
</dbReference>
<proteinExistence type="inferred from homology"/>
<dbReference type="GO" id="GO:0005507">
    <property type="term" value="F:copper ion binding"/>
    <property type="evidence" value="ECO:0007669"/>
    <property type="project" value="InterPro"/>
</dbReference>
<dbReference type="GO" id="GO:0042773">
    <property type="term" value="P:ATP synthesis coupled electron transport"/>
    <property type="evidence" value="ECO:0007669"/>
    <property type="project" value="TreeGrafter"/>
</dbReference>
<evidence type="ECO:0000256" key="2">
    <source>
        <dbReference type="ARBA" id="ARBA00004651"/>
    </source>
</evidence>
<dbReference type="NCBIfam" id="TIGR01432">
    <property type="entry name" value="QOXA"/>
    <property type="match status" value="1"/>
</dbReference>
<keyword evidence="6" id="KW-0679">Respiratory chain</keyword>
<evidence type="ECO:0000313" key="18">
    <source>
        <dbReference type="EMBL" id="PQD94752.1"/>
    </source>
</evidence>
<sequence length="294" mass="33087">MKKFWLSLTVSSLALAGLSGCNLITVLNPKGPQAEIQSDTIIFSMYVMAGILIIVYALFIFMIVKYRAKNQPIDYEPPYIKGNTWLEIIWTAIPIIIVIVLSVVTVKTTFQVESTPAGHEKDEPLVIYAASSNWKWHFSYPELGIETVNYVNIPTDRAVEFKLYSYGPITSFWIPQLAGQKYAMSDMVTTLHLVADEEGDYFGRNANFSGEGFAQMEFICEAMSEEEFNEWADEVQTAAEPLTEEEFDELLDTEYMGIATYSSTHLDFKPAPVWPFHQPDEDGGSNTGTDGHTH</sequence>
<dbReference type="GO" id="GO:0004129">
    <property type="term" value="F:cytochrome-c oxidase activity"/>
    <property type="evidence" value="ECO:0007669"/>
    <property type="project" value="InterPro"/>
</dbReference>
<dbReference type="InterPro" id="IPR008972">
    <property type="entry name" value="Cupredoxin"/>
</dbReference>
<dbReference type="EMBL" id="PKOZ01000007">
    <property type="protein sequence ID" value="PQD94752.1"/>
    <property type="molecule type" value="Genomic_DNA"/>
</dbReference>
<dbReference type="AlphaFoldDB" id="A0A2S7MY68"/>
<dbReference type="Proteomes" id="UP000239663">
    <property type="component" value="Unassembled WGS sequence"/>
</dbReference>
<keyword evidence="8" id="KW-0732">Signal</keyword>
<evidence type="ECO:0000256" key="12">
    <source>
        <dbReference type="ARBA" id="ARBA00023136"/>
    </source>
</evidence>
<feature type="domain" description="Cytochrome oxidase subunit II copper A binding" evidence="16">
    <location>
        <begin position="122"/>
        <end position="234"/>
    </location>
</feature>
<evidence type="ECO:0000256" key="14">
    <source>
        <dbReference type="SAM" id="MobiDB-lite"/>
    </source>
</evidence>
<gene>
    <name evidence="18" type="primary">qoxA</name>
    <name evidence="18" type="ORF">CYL18_12330</name>
</gene>
<dbReference type="InterPro" id="IPR002429">
    <property type="entry name" value="CcO_II-like_C"/>
</dbReference>
<dbReference type="PANTHER" id="PTHR22888">
    <property type="entry name" value="CYTOCHROME C OXIDASE, SUBUNIT II"/>
    <property type="match status" value="1"/>
</dbReference>
<keyword evidence="7 15" id="KW-0812">Transmembrane</keyword>
<dbReference type="CDD" id="cd04212">
    <property type="entry name" value="CuRO_UO_II"/>
    <property type="match status" value="1"/>
</dbReference>
<evidence type="ECO:0000256" key="3">
    <source>
        <dbReference type="ARBA" id="ARBA00007866"/>
    </source>
</evidence>
<comment type="similarity">
    <text evidence="3">Belongs to the cytochrome c oxidase subunit 2 family.</text>
</comment>
<dbReference type="PROSITE" id="PS51257">
    <property type="entry name" value="PROKAR_LIPOPROTEIN"/>
    <property type="match status" value="1"/>
</dbReference>
<reference evidence="18 19" key="1">
    <citation type="submission" date="2017-12" db="EMBL/GenBank/DDBJ databases">
        <title>Taxonomic description and draft genome of Pradoshia cofamensis Gen. nov., sp. nov., a thermotolerant bacillale isolated from anterior gut of earthworm Eisenia fetida.</title>
        <authorList>
            <person name="Saha T."/>
            <person name="Chakraborty R."/>
        </authorList>
    </citation>
    <scope>NUCLEOTIDE SEQUENCE [LARGE SCALE GENOMIC DNA]</scope>
    <source>
        <strain evidence="18 19">EAG3</strain>
    </source>
</reference>
<dbReference type="SUPFAM" id="SSF49503">
    <property type="entry name" value="Cupredoxins"/>
    <property type="match status" value="1"/>
</dbReference>
<keyword evidence="10 15" id="KW-1133">Transmembrane helix</keyword>
<accession>A0A2S7MY68</accession>
<evidence type="ECO:0000256" key="6">
    <source>
        <dbReference type="ARBA" id="ARBA00022660"/>
    </source>
</evidence>
<dbReference type="SUPFAM" id="SSF81464">
    <property type="entry name" value="Cytochrome c oxidase subunit II-like, transmembrane region"/>
    <property type="match status" value="1"/>
</dbReference>
<dbReference type="InterPro" id="IPR006332">
    <property type="entry name" value="QoxA"/>
</dbReference>